<dbReference type="EMBL" id="JAANBB010000008">
    <property type="protein sequence ID" value="KAF7556998.1"/>
    <property type="molecule type" value="Genomic_DNA"/>
</dbReference>
<dbReference type="SMART" id="SM00906">
    <property type="entry name" value="Fungal_trans"/>
    <property type="match status" value="1"/>
</dbReference>
<dbReference type="Pfam" id="PF04082">
    <property type="entry name" value="Fungal_trans"/>
    <property type="match status" value="1"/>
</dbReference>
<dbReference type="GO" id="GO:0000978">
    <property type="term" value="F:RNA polymerase II cis-regulatory region sequence-specific DNA binding"/>
    <property type="evidence" value="ECO:0007669"/>
    <property type="project" value="TreeGrafter"/>
</dbReference>
<evidence type="ECO:0000256" key="2">
    <source>
        <dbReference type="ARBA" id="ARBA00022833"/>
    </source>
</evidence>
<keyword evidence="2" id="KW-0862">Zinc</keyword>
<feature type="region of interest" description="Disordered" evidence="7">
    <location>
        <begin position="517"/>
        <end position="538"/>
    </location>
</feature>
<keyword evidence="4" id="KW-0238">DNA-binding</keyword>
<reference evidence="9" key="1">
    <citation type="submission" date="2020-03" db="EMBL/GenBank/DDBJ databases">
        <title>Draft Genome Sequence of Cylindrodendrum hubeiense.</title>
        <authorList>
            <person name="Buettner E."/>
            <person name="Kellner H."/>
        </authorList>
    </citation>
    <scope>NUCLEOTIDE SEQUENCE</scope>
    <source>
        <strain evidence="9">IHI 201604</strain>
    </source>
</reference>
<evidence type="ECO:0000256" key="1">
    <source>
        <dbReference type="ARBA" id="ARBA00022723"/>
    </source>
</evidence>
<dbReference type="GO" id="GO:0008270">
    <property type="term" value="F:zinc ion binding"/>
    <property type="evidence" value="ECO:0007669"/>
    <property type="project" value="InterPro"/>
</dbReference>
<sequence length="578" mass="64697">MRFTKSRLFGQSHWMNKIHQDFDDINRISSSWYFDDTSDAYKLQDKCKHLAHVLKGPHSPIPTARSVADIDFKSSLPSREVCSQLLALYFRTFNSVYQVLHRPTFEREIDVYWTNTNAANDIVVIKFVLALAIGTIFYTGPDAKSIRKSILTVASDVVLVSQVWQCVPSSKHNLTEDTIQISLLALLARQTNSISTGGDTVWISAGALLHTAMMMGLHRDPTHLRRISTFRAEMRRRLWYSVLEILVQTSVDLGQLPMVGSEQWDTELPANIYDEELNEDMIARPFSRSLDDVWTQSSVQCALARSLPLRLRVVKAINGLNSQPSYDETLQMGKELSGLNHPTPLDHSPAQDDYALLKLRSRGTFKTILCDATTTLLLGLRQQLQEDPPRFSLSPGIESLSVVQRELYDTANAALETQRGRIWAGETNIKGFAFFSTAMAQIDLMIQQGGMASSHDGIGENSIDHELLQAQKESLEEALGILQSLRAEKDGKIGTRKGEDTVTRLGGRGDQAMDLQVHGKGRSSKPDTEGRWDEPISEMEGGAEEDILESFFTHRSALSGDALGPWFYTDIDSDTIQF</sequence>
<dbReference type="GO" id="GO:0006351">
    <property type="term" value="P:DNA-templated transcription"/>
    <property type="evidence" value="ECO:0007669"/>
    <property type="project" value="InterPro"/>
</dbReference>
<dbReference type="PANTHER" id="PTHR31944:SF131">
    <property type="entry name" value="HEME-RESPONSIVE ZINC FINGER TRANSCRIPTION FACTOR HAP1"/>
    <property type="match status" value="1"/>
</dbReference>
<feature type="domain" description="Xylanolytic transcriptional activator regulatory" evidence="8">
    <location>
        <begin position="201"/>
        <end position="275"/>
    </location>
</feature>
<evidence type="ECO:0000256" key="3">
    <source>
        <dbReference type="ARBA" id="ARBA00023015"/>
    </source>
</evidence>
<proteinExistence type="predicted"/>
<evidence type="ECO:0000256" key="6">
    <source>
        <dbReference type="ARBA" id="ARBA00023242"/>
    </source>
</evidence>
<keyword evidence="10" id="KW-1185">Reference proteome</keyword>
<keyword evidence="3" id="KW-0805">Transcription regulation</keyword>
<gene>
    <name evidence="9" type="ORF">G7Z17_g1009</name>
</gene>
<evidence type="ECO:0000313" key="9">
    <source>
        <dbReference type="EMBL" id="KAF7556998.1"/>
    </source>
</evidence>
<dbReference type="InterPro" id="IPR051430">
    <property type="entry name" value="Fungal_TF_Env_Response"/>
</dbReference>
<dbReference type="GO" id="GO:0001228">
    <property type="term" value="F:DNA-binding transcription activator activity, RNA polymerase II-specific"/>
    <property type="evidence" value="ECO:0007669"/>
    <property type="project" value="TreeGrafter"/>
</dbReference>
<dbReference type="OrthoDB" id="5154012at2759"/>
<evidence type="ECO:0000259" key="8">
    <source>
        <dbReference type="SMART" id="SM00906"/>
    </source>
</evidence>
<evidence type="ECO:0000313" key="10">
    <source>
        <dbReference type="Proteomes" id="UP000722485"/>
    </source>
</evidence>
<dbReference type="InterPro" id="IPR007219">
    <property type="entry name" value="XnlR_reg_dom"/>
</dbReference>
<accession>A0A9P5HGR8</accession>
<protein>
    <recommendedName>
        <fullName evidence="8">Xylanolytic transcriptional activator regulatory domain-containing protein</fullName>
    </recommendedName>
</protein>
<dbReference type="GO" id="GO:0005634">
    <property type="term" value="C:nucleus"/>
    <property type="evidence" value="ECO:0007669"/>
    <property type="project" value="TreeGrafter"/>
</dbReference>
<evidence type="ECO:0000256" key="5">
    <source>
        <dbReference type="ARBA" id="ARBA00023163"/>
    </source>
</evidence>
<dbReference type="AlphaFoldDB" id="A0A9P5HGR8"/>
<feature type="compositionally biased region" description="Basic and acidic residues" evidence="7">
    <location>
        <begin position="524"/>
        <end position="534"/>
    </location>
</feature>
<keyword evidence="1" id="KW-0479">Metal-binding</keyword>
<dbReference type="PANTHER" id="PTHR31944">
    <property type="entry name" value="HEME-RESPONSIVE ZINC FINGER TRANSCRIPTION FACTOR HAP1"/>
    <property type="match status" value="1"/>
</dbReference>
<dbReference type="Proteomes" id="UP000722485">
    <property type="component" value="Unassembled WGS sequence"/>
</dbReference>
<keyword evidence="6" id="KW-0539">Nucleus</keyword>
<dbReference type="CDD" id="cd12148">
    <property type="entry name" value="fungal_TF_MHR"/>
    <property type="match status" value="1"/>
</dbReference>
<comment type="caution">
    <text evidence="9">The sequence shown here is derived from an EMBL/GenBank/DDBJ whole genome shotgun (WGS) entry which is preliminary data.</text>
</comment>
<name>A0A9P5HGR8_9HYPO</name>
<organism evidence="9 10">
    <name type="scientific">Cylindrodendrum hubeiense</name>
    <dbReference type="NCBI Taxonomy" id="595255"/>
    <lineage>
        <taxon>Eukaryota</taxon>
        <taxon>Fungi</taxon>
        <taxon>Dikarya</taxon>
        <taxon>Ascomycota</taxon>
        <taxon>Pezizomycotina</taxon>
        <taxon>Sordariomycetes</taxon>
        <taxon>Hypocreomycetidae</taxon>
        <taxon>Hypocreales</taxon>
        <taxon>Nectriaceae</taxon>
        <taxon>Cylindrodendrum</taxon>
    </lineage>
</organism>
<keyword evidence="5" id="KW-0804">Transcription</keyword>
<evidence type="ECO:0000256" key="4">
    <source>
        <dbReference type="ARBA" id="ARBA00023125"/>
    </source>
</evidence>
<evidence type="ECO:0000256" key="7">
    <source>
        <dbReference type="SAM" id="MobiDB-lite"/>
    </source>
</evidence>